<name>A0ABQ4ND63_9BACL</name>
<dbReference type="RefSeq" id="WP_280515360.1">
    <property type="nucleotide sequence ID" value="NZ_BOVJ01000168.1"/>
</dbReference>
<dbReference type="PANTHER" id="PTHR42693:SF33">
    <property type="entry name" value="ARYLSULFATASE"/>
    <property type="match status" value="1"/>
</dbReference>
<comment type="caution">
    <text evidence="3">The sequence shown here is derived from an EMBL/GenBank/DDBJ whole genome shotgun (WGS) entry which is preliminary data.</text>
</comment>
<evidence type="ECO:0000313" key="3">
    <source>
        <dbReference type="EMBL" id="GIQ66177.1"/>
    </source>
</evidence>
<dbReference type="SUPFAM" id="SSF53649">
    <property type="entry name" value="Alkaline phosphatase-like"/>
    <property type="match status" value="1"/>
</dbReference>
<dbReference type="Pfam" id="PF00884">
    <property type="entry name" value="Sulfatase"/>
    <property type="match status" value="1"/>
</dbReference>
<proteinExistence type="inferred from homology"/>
<dbReference type="InterPro" id="IPR050738">
    <property type="entry name" value="Sulfatase"/>
</dbReference>
<reference evidence="3 4" key="1">
    <citation type="submission" date="2021-04" db="EMBL/GenBank/DDBJ databases">
        <title>Draft genome sequence of Paenibacillus cisolokensis, LC2-13A.</title>
        <authorList>
            <person name="Uke A."/>
            <person name="Chhe C."/>
            <person name="Baramee S."/>
            <person name="Kosugi A."/>
        </authorList>
    </citation>
    <scope>NUCLEOTIDE SEQUENCE [LARGE SCALE GENOMIC DNA]</scope>
    <source>
        <strain evidence="3 4">LC2-13A</strain>
    </source>
</reference>
<dbReference type="EMBL" id="BOVJ01000168">
    <property type="protein sequence ID" value="GIQ66177.1"/>
    <property type="molecule type" value="Genomic_DNA"/>
</dbReference>
<feature type="domain" description="Sulfatase N-terminal" evidence="2">
    <location>
        <begin position="5"/>
        <end position="206"/>
    </location>
</feature>
<keyword evidence="4" id="KW-1185">Reference proteome</keyword>
<sequence>MTRRPNVLVIMSDQHRYDCTGASGRYPVRTPNIDRLAEEGVWFANAYTPIPVCGPARQSFVCGRRPESFGALWNAGLGLPVGSLAPDAYSWARDLQQAGYATAYIGKWDVHPDADPTAFGYGRYVDAEREYAAYRRLRHPDIRLEGGWRGETDPVPLADSRTHWLADRARRMLRELSGADGPWHLRVNFAEPHLPCRPSEPFASQYNPADVPPWGSFGDTLSGKPYIQRQQLVNWGVQHAGWDEWAPSSRGITASSARWTTLSVCCWTRAKKTIPSSCTRPITGICAAATA</sequence>
<gene>
    <name evidence="3" type="ORF">PACILC2_47450</name>
</gene>
<organism evidence="3 4">
    <name type="scientific">Paenibacillus cisolokensis</name>
    <dbReference type="NCBI Taxonomy" id="1658519"/>
    <lineage>
        <taxon>Bacteria</taxon>
        <taxon>Bacillati</taxon>
        <taxon>Bacillota</taxon>
        <taxon>Bacilli</taxon>
        <taxon>Bacillales</taxon>
        <taxon>Paenibacillaceae</taxon>
        <taxon>Paenibacillus</taxon>
    </lineage>
</organism>
<evidence type="ECO:0000259" key="2">
    <source>
        <dbReference type="Pfam" id="PF00884"/>
    </source>
</evidence>
<accession>A0ABQ4ND63</accession>
<comment type="similarity">
    <text evidence="1">Belongs to the sulfatase family.</text>
</comment>
<evidence type="ECO:0000256" key="1">
    <source>
        <dbReference type="ARBA" id="ARBA00008779"/>
    </source>
</evidence>
<dbReference type="Gene3D" id="3.40.720.10">
    <property type="entry name" value="Alkaline Phosphatase, subunit A"/>
    <property type="match status" value="1"/>
</dbReference>
<protein>
    <recommendedName>
        <fullName evidence="2">Sulfatase N-terminal domain-containing protein</fullName>
    </recommendedName>
</protein>
<dbReference type="Proteomes" id="UP000680304">
    <property type="component" value="Unassembled WGS sequence"/>
</dbReference>
<dbReference type="InterPro" id="IPR017850">
    <property type="entry name" value="Alkaline_phosphatase_core_sf"/>
</dbReference>
<evidence type="ECO:0000313" key="4">
    <source>
        <dbReference type="Proteomes" id="UP000680304"/>
    </source>
</evidence>
<dbReference type="PANTHER" id="PTHR42693">
    <property type="entry name" value="ARYLSULFATASE FAMILY MEMBER"/>
    <property type="match status" value="1"/>
</dbReference>
<dbReference type="InterPro" id="IPR000917">
    <property type="entry name" value="Sulfatase_N"/>
</dbReference>